<dbReference type="Proteomes" id="UP001523565">
    <property type="component" value="Unassembled WGS sequence"/>
</dbReference>
<protein>
    <submittedName>
        <fullName evidence="2">ATP-binding protein</fullName>
    </submittedName>
</protein>
<dbReference type="RefSeq" id="WP_262069725.1">
    <property type="nucleotide sequence ID" value="NZ_JAMXOC010000018.1"/>
</dbReference>
<evidence type="ECO:0000259" key="1">
    <source>
        <dbReference type="SMART" id="SM00382"/>
    </source>
</evidence>
<dbReference type="PROSITE" id="PS00675">
    <property type="entry name" value="SIGMA54_INTERACT_1"/>
    <property type="match status" value="1"/>
</dbReference>
<dbReference type="EMBL" id="JAMZFV010000018">
    <property type="protein sequence ID" value="MCP1110845.1"/>
    <property type="molecule type" value="Genomic_DNA"/>
</dbReference>
<dbReference type="Pfam" id="PF01695">
    <property type="entry name" value="IstB_IS21"/>
    <property type="match status" value="1"/>
</dbReference>
<dbReference type="SMART" id="SM00382">
    <property type="entry name" value="AAA"/>
    <property type="match status" value="1"/>
</dbReference>
<dbReference type="CDD" id="cd00009">
    <property type="entry name" value="AAA"/>
    <property type="match status" value="1"/>
</dbReference>
<feature type="domain" description="AAA+ ATPase" evidence="1">
    <location>
        <begin position="180"/>
        <end position="302"/>
    </location>
</feature>
<keyword evidence="2" id="KW-0067">ATP-binding</keyword>
<dbReference type="GO" id="GO:0005524">
    <property type="term" value="F:ATP binding"/>
    <property type="evidence" value="ECO:0007669"/>
    <property type="project" value="UniProtKB-KW"/>
</dbReference>
<organism evidence="2 3">
    <name type="scientific">Ohessyouella blattaphilus</name>
    <dbReference type="NCBI Taxonomy" id="2949333"/>
    <lineage>
        <taxon>Bacteria</taxon>
        <taxon>Bacillati</taxon>
        <taxon>Bacillota</taxon>
        <taxon>Clostridia</taxon>
        <taxon>Lachnospirales</taxon>
        <taxon>Lachnospiraceae</taxon>
        <taxon>Ohessyouella</taxon>
    </lineage>
</organism>
<dbReference type="InterPro" id="IPR003593">
    <property type="entry name" value="AAA+_ATPase"/>
</dbReference>
<dbReference type="Gene3D" id="3.40.50.300">
    <property type="entry name" value="P-loop containing nucleotide triphosphate hydrolases"/>
    <property type="match status" value="1"/>
</dbReference>
<accession>A0ABT1EJF7</accession>
<keyword evidence="3" id="KW-1185">Reference proteome</keyword>
<sequence length="321" mass="36996">MPLPTNLYDQIMRTYEQRQLDNHKRQMARYDEVYENIPAIKELDNRVSTLSIAKAKQMIEGDETVLGSIKEDLHLLFLEKRNLLKEHGYPADYLEPTYTCEDCQDTGYIDNKKCHCFKQQEIKLLYRQSNLGEILKDENFSTFDLNYYSDKDNHGGRSSRESAIIALNACQAFANNFMKTHENLLLFGDTGVGKTFLTHCVAKQAIADNRSVVYFTATDFFNTLADEAFRHKGNSENIENCDLLIIDDLGTEFANSFTNSQLFAFINDRILHRKATIISTNLSPGDLKIQYSERIFSRLSSAYTILRMTGEDIRIQKKLNK</sequence>
<dbReference type="InterPro" id="IPR002611">
    <property type="entry name" value="IstB_ATP-bd"/>
</dbReference>
<dbReference type="SUPFAM" id="SSF52540">
    <property type="entry name" value="P-loop containing nucleoside triphosphate hydrolases"/>
    <property type="match status" value="1"/>
</dbReference>
<dbReference type="PANTHER" id="PTHR30050:SF4">
    <property type="entry name" value="ATP-BINDING PROTEIN RV3427C IN INSERTION SEQUENCE-RELATED"/>
    <property type="match status" value="1"/>
</dbReference>
<evidence type="ECO:0000313" key="3">
    <source>
        <dbReference type="Proteomes" id="UP001523565"/>
    </source>
</evidence>
<dbReference type="NCBIfam" id="NF005304">
    <property type="entry name" value="PRK06835.1"/>
    <property type="match status" value="1"/>
</dbReference>
<gene>
    <name evidence="2" type="ORF">NK118_11340</name>
</gene>
<evidence type="ECO:0000313" key="2">
    <source>
        <dbReference type="EMBL" id="MCP1110845.1"/>
    </source>
</evidence>
<comment type="caution">
    <text evidence="2">The sequence shown here is derived from an EMBL/GenBank/DDBJ whole genome shotgun (WGS) entry which is preliminary data.</text>
</comment>
<reference evidence="2 3" key="1">
    <citation type="journal article" date="2022" name="Genome Biol. Evol.">
        <title>Host diet, physiology and behaviors set the stage for Lachnospiraceae cladogenesis.</title>
        <authorList>
            <person name="Vera-Ponce De Leon A."/>
            <person name="Schneider M."/>
            <person name="Jahnes B.C."/>
            <person name="Sadowski V."/>
            <person name="Camuy-Velez L.A."/>
            <person name="Duan J."/>
            <person name="Sabree Z.L."/>
        </authorList>
    </citation>
    <scope>NUCLEOTIDE SEQUENCE [LARGE SCALE GENOMIC DNA]</scope>
    <source>
        <strain evidence="2 3">PAL227</strain>
    </source>
</reference>
<keyword evidence="2" id="KW-0547">Nucleotide-binding</keyword>
<dbReference type="InterPro" id="IPR027417">
    <property type="entry name" value="P-loop_NTPase"/>
</dbReference>
<dbReference type="InterPro" id="IPR025662">
    <property type="entry name" value="Sigma_54_int_dom_ATP-bd_1"/>
</dbReference>
<dbReference type="PANTHER" id="PTHR30050">
    <property type="entry name" value="CHROMOSOMAL REPLICATION INITIATOR PROTEIN DNAA"/>
    <property type="match status" value="1"/>
</dbReference>
<name>A0ABT1EJF7_9FIRM</name>
<proteinExistence type="predicted"/>